<dbReference type="EMBL" id="VSSQ01023771">
    <property type="protein sequence ID" value="MPM70898.1"/>
    <property type="molecule type" value="Genomic_DNA"/>
</dbReference>
<name>A0A645C0P3_9ZZZZ</name>
<dbReference type="AlphaFoldDB" id="A0A645C0P3"/>
<comment type="caution">
    <text evidence="2">The sequence shown here is derived from an EMBL/GenBank/DDBJ whole genome shotgun (WGS) entry which is preliminary data.</text>
</comment>
<evidence type="ECO:0000313" key="2">
    <source>
        <dbReference type="EMBL" id="MPM70898.1"/>
    </source>
</evidence>
<feature type="region of interest" description="Disordered" evidence="1">
    <location>
        <begin position="201"/>
        <end position="269"/>
    </location>
</feature>
<sequence length="282" mass="32249">MMRLGRLLNYSSAKGNYQVVEDTLKDCGYGSCEPQSDDSKILYAHAKAHFTKRVIKDRYDPESGRFSPFQFPWTEWNSGFDDLEKQEEQERFDDWCYQTSLDLWEESLDKQLPRSLSELEGLSKAVLKNKGYDTFASAQYRKIMQINRFSDIKEFIQQAKDLLDNMQTWINELKSKIQTEKKGLQERPVFLVSRSFLAAPRSSSRSRRSPVRSAAKSGGDDNGGDGDSDGPGEPPKPSHKGRAIPLAPVQARLIPLTSKTNSLPHSRTPHPCRWSLDWRWVA</sequence>
<gene>
    <name evidence="2" type="ORF">SDC9_117859</name>
</gene>
<evidence type="ECO:0000256" key="1">
    <source>
        <dbReference type="SAM" id="MobiDB-lite"/>
    </source>
</evidence>
<organism evidence="2">
    <name type="scientific">bioreactor metagenome</name>
    <dbReference type="NCBI Taxonomy" id="1076179"/>
    <lineage>
        <taxon>unclassified sequences</taxon>
        <taxon>metagenomes</taxon>
        <taxon>ecological metagenomes</taxon>
    </lineage>
</organism>
<accession>A0A645C0P3</accession>
<proteinExistence type="predicted"/>
<reference evidence="2" key="1">
    <citation type="submission" date="2019-08" db="EMBL/GenBank/DDBJ databases">
        <authorList>
            <person name="Kucharzyk K."/>
            <person name="Murdoch R.W."/>
            <person name="Higgins S."/>
            <person name="Loffler F."/>
        </authorList>
    </citation>
    <scope>NUCLEOTIDE SEQUENCE</scope>
</reference>
<protein>
    <submittedName>
        <fullName evidence="2">Uncharacterized protein</fullName>
    </submittedName>
</protein>